<dbReference type="InterPro" id="IPR001841">
    <property type="entry name" value="Znf_RING"/>
</dbReference>
<organism evidence="7 8">
    <name type="scientific">Petrolisthes cinctipes</name>
    <name type="common">Flat porcelain crab</name>
    <dbReference type="NCBI Taxonomy" id="88211"/>
    <lineage>
        <taxon>Eukaryota</taxon>
        <taxon>Metazoa</taxon>
        <taxon>Ecdysozoa</taxon>
        <taxon>Arthropoda</taxon>
        <taxon>Crustacea</taxon>
        <taxon>Multicrustacea</taxon>
        <taxon>Malacostraca</taxon>
        <taxon>Eumalacostraca</taxon>
        <taxon>Eucarida</taxon>
        <taxon>Decapoda</taxon>
        <taxon>Pleocyemata</taxon>
        <taxon>Anomura</taxon>
        <taxon>Galatheoidea</taxon>
        <taxon>Porcellanidae</taxon>
        <taxon>Petrolisthes</taxon>
    </lineage>
</organism>
<dbReference type="GO" id="GO:0016567">
    <property type="term" value="P:protein ubiquitination"/>
    <property type="evidence" value="ECO:0007669"/>
    <property type="project" value="TreeGrafter"/>
</dbReference>
<gene>
    <name evidence="7" type="ORF">Pcinc_004256</name>
</gene>
<evidence type="ECO:0000256" key="5">
    <source>
        <dbReference type="SAM" id="MobiDB-lite"/>
    </source>
</evidence>
<evidence type="ECO:0000256" key="2">
    <source>
        <dbReference type="ARBA" id="ARBA00022771"/>
    </source>
</evidence>
<dbReference type="GO" id="GO:0061630">
    <property type="term" value="F:ubiquitin protein ligase activity"/>
    <property type="evidence" value="ECO:0007669"/>
    <property type="project" value="TreeGrafter"/>
</dbReference>
<dbReference type="PROSITE" id="PS00518">
    <property type="entry name" value="ZF_RING_1"/>
    <property type="match status" value="1"/>
</dbReference>
<dbReference type="Gene3D" id="3.30.40.10">
    <property type="entry name" value="Zinc/RING finger domain, C3HC4 (zinc finger)"/>
    <property type="match status" value="1"/>
</dbReference>
<dbReference type="AlphaFoldDB" id="A0AAE1GF11"/>
<comment type="caution">
    <text evidence="7">The sequence shown here is derived from an EMBL/GenBank/DDBJ whole genome shotgun (WGS) entry which is preliminary data.</text>
</comment>
<accession>A0AAE1GF11</accession>
<name>A0AAE1GF11_PETCI</name>
<dbReference type="InterPro" id="IPR051435">
    <property type="entry name" value="RING_finger_E3_ubiq-ligases"/>
</dbReference>
<dbReference type="PANTHER" id="PTHR22791:SF6">
    <property type="entry name" value="RING-TYPE DOMAIN-CONTAINING PROTEIN"/>
    <property type="match status" value="1"/>
</dbReference>
<dbReference type="GO" id="GO:0008270">
    <property type="term" value="F:zinc ion binding"/>
    <property type="evidence" value="ECO:0007669"/>
    <property type="project" value="UniProtKB-KW"/>
</dbReference>
<keyword evidence="1" id="KW-0479">Metal-binding</keyword>
<feature type="compositionally biased region" description="Basic residues" evidence="5">
    <location>
        <begin position="126"/>
        <end position="139"/>
    </location>
</feature>
<keyword evidence="2 4" id="KW-0863">Zinc-finger</keyword>
<reference evidence="7" key="1">
    <citation type="submission" date="2023-10" db="EMBL/GenBank/DDBJ databases">
        <title>Genome assemblies of two species of porcelain crab, Petrolisthes cinctipes and Petrolisthes manimaculis (Anomura: Porcellanidae).</title>
        <authorList>
            <person name="Angst P."/>
        </authorList>
    </citation>
    <scope>NUCLEOTIDE SEQUENCE</scope>
    <source>
        <strain evidence="7">PB745_01</strain>
        <tissue evidence="7">Gill</tissue>
    </source>
</reference>
<evidence type="ECO:0000256" key="4">
    <source>
        <dbReference type="PROSITE-ProRule" id="PRU00175"/>
    </source>
</evidence>
<evidence type="ECO:0000256" key="3">
    <source>
        <dbReference type="ARBA" id="ARBA00022833"/>
    </source>
</evidence>
<dbReference type="PANTHER" id="PTHR22791">
    <property type="entry name" value="RING-TYPE DOMAIN-CONTAINING PROTEIN"/>
    <property type="match status" value="1"/>
</dbReference>
<proteinExistence type="predicted"/>
<evidence type="ECO:0000259" key="6">
    <source>
        <dbReference type="PROSITE" id="PS50089"/>
    </source>
</evidence>
<protein>
    <recommendedName>
        <fullName evidence="6">RING-type domain-containing protein</fullName>
    </recommendedName>
</protein>
<dbReference type="EMBL" id="JAWQEG010000300">
    <property type="protein sequence ID" value="KAK3891854.1"/>
    <property type="molecule type" value="Genomic_DNA"/>
</dbReference>
<dbReference type="InterPro" id="IPR027370">
    <property type="entry name" value="Znf-RING_euk"/>
</dbReference>
<feature type="domain" description="RING-type" evidence="6">
    <location>
        <begin position="28"/>
        <end position="74"/>
    </location>
</feature>
<sequence length="277" mass="31995">MEKQNSGPLQLTSTQAAAVLSLEKPGDCVVCRETYDEREHQPRIIPCGHTYCYQCLAGIVRKGKNGFITCRCCKAYHKGTCADQFPINYNIVAVMIKNKDIMKLYPALNKNQTSEGASDSGGNGKKGSKKKEMKRRKAEMKREMKEKRDLQSHLCKYQAQLHKWEAEHLQYMHKLHAMVEENKAALFLLEQVSSKIEAQQAAGEERDEKMHDLLRRMKSVTTAQEAVKVISQVKQYKEEERVWEENNDEVFPDFNALNKHMQVLSERFQVPLPRKYL</sequence>
<dbReference type="Proteomes" id="UP001286313">
    <property type="component" value="Unassembled WGS sequence"/>
</dbReference>
<dbReference type="InterPro" id="IPR017907">
    <property type="entry name" value="Znf_RING_CS"/>
</dbReference>
<evidence type="ECO:0000313" key="7">
    <source>
        <dbReference type="EMBL" id="KAK3891854.1"/>
    </source>
</evidence>
<dbReference type="PROSITE" id="PS50089">
    <property type="entry name" value="ZF_RING_2"/>
    <property type="match status" value="1"/>
</dbReference>
<dbReference type="SMART" id="SM00184">
    <property type="entry name" value="RING"/>
    <property type="match status" value="1"/>
</dbReference>
<keyword evidence="8" id="KW-1185">Reference proteome</keyword>
<feature type="region of interest" description="Disordered" evidence="5">
    <location>
        <begin position="112"/>
        <end position="145"/>
    </location>
</feature>
<evidence type="ECO:0000256" key="1">
    <source>
        <dbReference type="ARBA" id="ARBA00022723"/>
    </source>
</evidence>
<dbReference type="SUPFAM" id="SSF57850">
    <property type="entry name" value="RING/U-box"/>
    <property type="match status" value="1"/>
</dbReference>
<evidence type="ECO:0000313" key="8">
    <source>
        <dbReference type="Proteomes" id="UP001286313"/>
    </source>
</evidence>
<dbReference type="InterPro" id="IPR013083">
    <property type="entry name" value="Znf_RING/FYVE/PHD"/>
</dbReference>
<keyword evidence="3" id="KW-0862">Zinc</keyword>
<dbReference type="Pfam" id="PF13445">
    <property type="entry name" value="zf-RING_UBOX"/>
    <property type="match status" value="1"/>
</dbReference>